<evidence type="ECO:0000313" key="1">
    <source>
        <dbReference type="EMBL" id="RHH08913.1"/>
    </source>
</evidence>
<dbReference type="PROSITE" id="PS51257">
    <property type="entry name" value="PROKAR_LIPOPROTEIN"/>
    <property type="match status" value="1"/>
</dbReference>
<dbReference type="AlphaFoldDB" id="A0A396BRM4"/>
<evidence type="ECO:0008006" key="3">
    <source>
        <dbReference type="Google" id="ProtNLM"/>
    </source>
</evidence>
<dbReference type="RefSeq" id="WP_005819740.1">
    <property type="nucleotide sequence ID" value="NZ_CABJEQ010000005.1"/>
</dbReference>
<organism evidence="1 2">
    <name type="scientific">Bacteroides fragilis</name>
    <dbReference type="NCBI Taxonomy" id="817"/>
    <lineage>
        <taxon>Bacteria</taxon>
        <taxon>Pseudomonadati</taxon>
        <taxon>Bacteroidota</taxon>
        <taxon>Bacteroidia</taxon>
        <taxon>Bacteroidales</taxon>
        <taxon>Bacteroidaceae</taxon>
        <taxon>Bacteroides</taxon>
    </lineage>
</organism>
<dbReference type="EMBL" id="QRJE01000026">
    <property type="protein sequence ID" value="RHH08913.1"/>
    <property type="molecule type" value="Genomic_DNA"/>
</dbReference>
<reference evidence="1 2" key="1">
    <citation type="submission" date="2018-08" db="EMBL/GenBank/DDBJ databases">
        <title>A genome reference for cultivated species of the human gut microbiota.</title>
        <authorList>
            <person name="Zou Y."/>
            <person name="Xue W."/>
            <person name="Luo G."/>
        </authorList>
    </citation>
    <scope>NUCLEOTIDE SEQUENCE [LARGE SCALE GENOMIC DNA]</scope>
    <source>
        <strain evidence="1 2">AM18-6</strain>
    </source>
</reference>
<comment type="caution">
    <text evidence="1">The sequence shown here is derived from an EMBL/GenBank/DDBJ whole genome shotgun (WGS) entry which is preliminary data.</text>
</comment>
<name>A0A396BRM4_BACFG</name>
<gene>
    <name evidence="1" type="ORF">DW228_16030</name>
</gene>
<protein>
    <recommendedName>
        <fullName evidence="3">Lipoprotein</fullName>
    </recommendedName>
</protein>
<evidence type="ECO:0000313" key="2">
    <source>
        <dbReference type="Proteomes" id="UP000266644"/>
    </source>
</evidence>
<proteinExistence type="predicted"/>
<accession>A0A396BRM4</accession>
<sequence length="187" mass="21518">MINILKVLLLFSVFAFFSCNKKEIEDGSITWGKYTLMEIEANEPVDINFDGVKHTDLKKEIGTLNTCALFLYGNKYPSVDLLWPEPLINQQKLLQELPCHYSEGMKIYYVNVSIQYYVDIKSDTPNGYVLNRGQKIANDASVYTFEYPEKMIVNTDKQVICFETTQTFLTQEGCKSVLLKVRFGLVH</sequence>
<dbReference type="Proteomes" id="UP000266644">
    <property type="component" value="Unassembled WGS sequence"/>
</dbReference>